<keyword evidence="9 15" id="KW-0547">Nucleotide-binding</keyword>
<evidence type="ECO:0000256" key="17">
    <source>
        <dbReference type="PIRSR" id="PIRSR001558-2"/>
    </source>
</evidence>
<feature type="binding site" evidence="16">
    <location>
        <position position="313"/>
    </location>
    <ligand>
        <name>ATP</name>
        <dbReference type="ChEBI" id="CHEBI:30616"/>
    </ligand>
</feature>
<feature type="binding site" evidence="16">
    <location>
        <position position="132"/>
    </location>
    <ligand>
        <name>substrate</name>
    </ligand>
</feature>
<name>A0A6J0C1D5_NEOLC</name>
<feature type="binding site" evidence="16">
    <location>
        <position position="225"/>
    </location>
    <ligand>
        <name>substrate</name>
    </ligand>
</feature>
<evidence type="ECO:0000256" key="16">
    <source>
        <dbReference type="PIRSR" id="PIRSR001558-1"/>
    </source>
</evidence>
<dbReference type="InterPro" id="IPR014042">
    <property type="entry name" value="Glutathione_synthase_a-hlx"/>
</dbReference>
<dbReference type="RefSeq" id="XP_015509619.1">
    <property type="nucleotide sequence ID" value="XM_015654133.2"/>
</dbReference>
<feature type="binding site" evidence="16">
    <location>
        <position position="384"/>
    </location>
    <ligand>
        <name>ATP</name>
        <dbReference type="ChEBI" id="CHEBI:30616"/>
    </ligand>
</feature>
<comment type="cofactor">
    <cofactor evidence="15 17">
        <name>Mg(2+)</name>
        <dbReference type="ChEBI" id="CHEBI:18420"/>
    </cofactor>
    <text evidence="15 17">Binds 1 Mg(2+) ion per subunit.</text>
</comment>
<dbReference type="SUPFAM" id="SSF56059">
    <property type="entry name" value="Glutathione synthetase ATP-binding domain-like"/>
    <property type="match status" value="1"/>
</dbReference>
<dbReference type="InterPro" id="IPR005615">
    <property type="entry name" value="Glutathione_synthase"/>
</dbReference>
<evidence type="ECO:0000256" key="12">
    <source>
        <dbReference type="ARBA" id="ARBA00048871"/>
    </source>
</evidence>
<dbReference type="GO" id="GO:0000287">
    <property type="term" value="F:magnesium ion binding"/>
    <property type="evidence" value="ECO:0007669"/>
    <property type="project" value="UniProtKB-UniRule"/>
</dbReference>
<feature type="binding site" evidence="16">
    <location>
        <position position="149"/>
    </location>
    <ligand>
        <name>ATP</name>
        <dbReference type="ChEBI" id="CHEBI:30616"/>
    </ligand>
</feature>
<evidence type="ECO:0000256" key="3">
    <source>
        <dbReference type="ARBA" id="ARBA00011738"/>
    </source>
</evidence>
<dbReference type="GO" id="GO:0005524">
    <property type="term" value="F:ATP binding"/>
    <property type="evidence" value="ECO:0007669"/>
    <property type="project" value="UniProtKB-UniRule"/>
</dbReference>
<dbReference type="FunFam" id="3.30.1490.50:FF:000001">
    <property type="entry name" value="Glutathione synthetase"/>
    <property type="match status" value="1"/>
</dbReference>
<comment type="function">
    <text evidence="14">Catalyzes the production of glutathione from gamma-glutamylcysteine and glycine in an ATP-dependent manner. Glutathione (gamma-glutamylcysteinylglycine, GSH) is the most abundant intracellular thiol in living aerobic cells and is required for numerous processes including the protection of cells against oxidative damage, amino acid transport, the detoxification of foreign compounds, the maintenance of protein sulfhydryl groups in a reduced state and acts as a cofactor for a number of enzymes. Participates in ophthalmate biosynthesis in hepatocytes.</text>
</comment>
<feature type="domain" description="Glutathione synthase substrate-binding" evidence="18">
    <location>
        <begin position="209"/>
        <end position="310"/>
    </location>
</feature>
<evidence type="ECO:0000259" key="18">
    <source>
        <dbReference type="Pfam" id="PF03199"/>
    </source>
</evidence>
<dbReference type="Pfam" id="PF03199">
    <property type="entry name" value="GSH_synthase"/>
    <property type="match status" value="1"/>
</dbReference>
<dbReference type="AlphaFoldDB" id="A0A6J0C1D5"/>
<dbReference type="KEGG" id="nlo:107216832"/>
<dbReference type="Gene3D" id="1.10.1080.10">
    <property type="entry name" value="Glutathione Synthetase, Chain A, domain 3"/>
    <property type="match status" value="1"/>
</dbReference>
<keyword evidence="11 15" id="KW-0460">Magnesium</keyword>
<sequence>MNDTMNLSPLETCVKLPLCFKELEEVTDKAKDWLLMHGACMRCREHLDKDEVRFAPFVLLPSAFPRKEFEKARKVQTILNELTHQVAHDHNFITETLKSTVEVDDFTARLFGIYETVHAEGFKQSISLGLLRSDYLLHNLHETNIMQVEMNTIASSFAGIATTITHYHRYILKELECEDKLKNIPENHALSGLCEGLIEAWKLYNNKRAVILFIIEDTTINICDQRFHEFLIREKNSSIKVIRKSLGQVASEAHLNQNQDLIVGNSTVAVVYFRSGYEPAQYPTEHEWSARLMIERSSAIKCPSIQYHLAGTKKVQQALAVKGTIEKYFKDRSIVEKIRTVFTGLYSLDFDENGEGEKAVTMALKEPGRFVLKPQREGGGNNIYGEDVFTQLKAMRDSKERTAWILMDRIHPPLQENYLIRPGNTDELKTQNLVSELGIYGVILGDSNEVKINKQVGHVLRTKPASSDEGGIVAGAGALDSPYLVQ</sequence>
<dbReference type="GO" id="GO:0005829">
    <property type="term" value="C:cytosol"/>
    <property type="evidence" value="ECO:0007669"/>
    <property type="project" value="TreeGrafter"/>
</dbReference>
<dbReference type="Gene3D" id="3.30.1490.50">
    <property type="match status" value="1"/>
</dbReference>
<dbReference type="InterPro" id="IPR004887">
    <property type="entry name" value="GSH_synth_subst-bd"/>
</dbReference>
<dbReference type="NCBIfam" id="TIGR01986">
    <property type="entry name" value="glut_syn_euk"/>
    <property type="match status" value="1"/>
</dbReference>
<evidence type="ECO:0000256" key="11">
    <source>
        <dbReference type="ARBA" id="ARBA00022842"/>
    </source>
</evidence>
<keyword evidence="6 15" id="KW-0436">Ligase</keyword>
<evidence type="ECO:0000256" key="14">
    <source>
        <dbReference type="ARBA" id="ARBA00059746"/>
    </source>
</evidence>
<reference evidence="20" key="1">
    <citation type="submission" date="2025-08" db="UniProtKB">
        <authorList>
            <consortium name="RefSeq"/>
        </authorList>
    </citation>
    <scope>IDENTIFICATION</scope>
    <source>
        <tissue evidence="20">Thorax and Abdomen</tissue>
    </source>
</reference>
<dbReference type="OrthoDB" id="2020073at2759"/>
<evidence type="ECO:0000256" key="5">
    <source>
        <dbReference type="ARBA" id="ARBA00020821"/>
    </source>
</evidence>
<accession>A0A6J0C1D5</accession>
<dbReference type="UniPathway" id="UPA00142">
    <property type="reaction ID" value="UER00210"/>
</dbReference>
<dbReference type="Proteomes" id="UP000829291">
    <property type="component" value="Chromosome 2"/>
</dbReference>
<evidence type="ECO:0000256" key="7">
    <source>
        <dbReference type="ARBA" id="ARBA00022684"/>
    </source>
</evidence>
<dbReference type="Gene3D" id="3.40.50.1760">
    <property type="entry name" value="Glutathione synthase, substrate-binding domain superfamily, eukaryotic"/>
    <property type="match status" value="1"/>
</dbReference>
<evidence type="ECO:0000313" key="19">
    <source>
        <dbReference type="Proteomes" id="UP000829291"/>
    </source>
</evidence>
<comment type="pathway">
    <text evidence="1 15">Sulfur metabolism; glutathione biosynthesis; glutathione from L-cysteine and L-glutamate: step 2/2.</text>
</comment>
<keyword evidence="7 15" id="KW-0317">Glutathione biosynthesis</keyword>
<feature type="binding site" evidence="16">
    <location>
        <position position="469"/>
    </location>
    <ligand>
        <name>ATP</name>
        <dbReference type="ChEBI" id="CHEBI:30616"/>
    </ligand>
</feature>
<feature type="binding site" evidence="17">
    <location>
        <position position="377"/>
    </location>
    <ligand>
        <name>Mg(2+)</name>
        <dbReference type="ChEBI" id="CHEBI:18420"/>
    </ligand>
</feature>
<dbReference type="SUPFAM" id="SSF52440">
    <property type="entry name" value="PreATP-grasp domain"/>
    <property type="match status" value="1"/>
</dbReference>
<dbReference type="GeneID" id="107216832"/>
<dbReference type="InterPro" id="IPR016185">
    <property type="entry name" value="PreATP-grasp_dom_sf"/>
</dbReference>
<evidence type="ECO:0000313" key="20">
    <source>
        <dbReference type="RefSeq" id="XP_015509619.1"/>
    </source>
</evidence>
<dbReference type="InterPro" id="IPR037013">
    <property type="entry name" value="GSH-S_sub-bd_sf"/>
</dbReference>
<feature type="binding site" evidence="16">
    <location>
        <begin position="407"/>
        <end position="410"/>
    </location>
    <ligand>
        <name>ATP</name>
        <dbReference type="ChEBI" id="CHEBI:30616"/>
    </ligand>
</feature>
<feature type="binding site" evidence="16">
    <location>
        <position position="461"/>
    </location>
    <ligand>
        <name>substrate</name>
    </ligand>
</feature>
<evidence type="ECO:0000256" key="6">
    <source>
        <dbReference type="ARBA" id="ARBA00022598"/>
    </source>
</evidence>
<proteinExistence type="inferred from homology"/>
<evidence type="ECO:0000256" key="4">
    <source>
        <dbReference type="ARBA" id="ARBA00012214"/>
    </source>
</evidence>
<dbReference type="InterPro" id="IPR014049">
    <property type="entry name" value="Glutathione_synthase_N_euk"/>
</dbReference>
<organism evidence="20">
    <name type="scientific">Neodiprion lecontei</name>
    <name type="common">Redheaded pine sawfly</name>
    <dbReference type="NCBI Taxonomy" id="441921"/>
    <lineage>
        <taxon>Eukaryota</taxon>
        <taxon>Metazoa</taxon>
        <taxon>Ecdysozoa</taxon>
        <taxon>Arthropoda</taxon>
        <taxon>Hexapoda</taxon>
        <taxon>Insecta</taxon>
        <taxon>Pterygota</taxon>
        <taxon>Neoptera</taxon>
        <taxon>Endopterygota</taxon>
        <taxon>Hymenoptera</taxon>
        <taxon>Tenthredinoidea</taxon>
        <taxon>Diprionidae</taxon>
        <taxon>Diprioninae</taxon>
        <taxon>Neodiprion</taxon>
    </lineage>
</organism>
<feature type="binding site" evidence="17">
    <location>
        <position position="151"/>
    </location>
    <ligand>
        <name>Mg(2+)</name>
        <dbReference type="ChEBI" id="CHEBI:18420"/>
    </ligand>
</feature>
<feature type="binding site" evidence="16">
    <location>
        <position position="436"/>
    </location>
    <ligand>
        <name>ATP</name>
        <dbReference type="ChEBI" id="CHEBI:30616"/>
    </ligand>
</feature>
<evidence type="ECO:0000256" key="1">
    <source>
        <dbReference type="ARBA" id="ARBA00004965"/>
    </source>
</evidence>
<keyword evidence="8 15" id="KW-0479">Metal-binding</keyword>
<evidence type="ECO:0000256" key="2">
    <source>
        <dbReference type="ARBA" id="ARBA00010385"/>
    </source>
</evidence>
<dbReference type="EC" id="6.3.2.3" evidence="4 15"/>
<protein>
    <recommendedName>
        <fullName evidence="5 15">Glutathione synthetase</fullName>
        <shortName evidence="15">GSH-S</shortName>
        <ecNumber evidence="4 15">6.3.2.3</ecNumber>
    </recommendedName>
</protein>
<gene>
    <name evidence="20" type="primary">LOC107216832</name>
</gene>
<feature type="binding site" evidence="16">
    <location>
        <begin position="373"/>
        <end position="382"/>
    </location>
    <ligand>
        <name>ATP</name>
        <dbReference type="ChEBI" id="CHEBI:30616"/>
    </ligand>
</feature>
<dbReference type="GO" id="GO:0004363">
    <property type="term" value="F:glutathione synthase activity"/>
    <property type="evidence" value="ECO:0007669"/>
    <property type="project" value="UniProtKB-UniRule"/>
</dbReference>
<comment type="subunit">
    <text evidence="3">Homodimer.</text>
</comment>
<evidence type="ECO:0000256" key="8">
    <source>
        <dbReference type="ARBA" id="ARBA00022723"/>
    </source>
</evidence>
<keyword evidence="19" id="KW-1185">Reference proteome</keyword>
<dbReference type="Gene3D" id="3.30.470.20">
    <property type="entry name" value="ATP-grasp fold, B domain"/>
    <property type="match status" value="1"/>
</dbReference>
<comment type="catalytic activity">
    <reaction evidence="12">
        <text>gamma-L-glutamyl-L-cysteine + glycine + ATP = glutathione + ADP + phosphate + H(+)</text>
        <dbReference type="Rhea" id="RHEA:13557"/>
        <dbReference type="ChEBI" id="CHEBI:15378"/>
        <dbReference type="ChEBI" id="CHEBI:30616"/>
        <dbReference type="ChEBI" id="CHEBI:43474"/>
        <dbReference type="ChEBI" id="CHEBI:57305"/>
        <dbReference type="ChEBI" id="CHEBI:57925"/>
        <dbReference type="ChEBI" id="CHEBI:58173"/>
        <dbReference type="ChEBI" id="CHEBI:456216"/>
        <dbReference type="EC" id="6.3.2.3"/>
    </reaction>
    <physiologicalReaction direction="left-to-right" evidence="12">
        <dbReference type="Rhea" id="RHEA:13558"/>
    </physiologicalReaction>
</comment>
<evidence type="ECO:0000256" key="9">
    <source>
        <dbReference type="ARBA" id="ARBA00022741"/>
    </source>
</evidence>
<evidence type="ECO:0000256" key="15">
    <source>
        <dbReference type="PIRNR" id="PIRNR001558"/>
    </source>
</evidence>
<comment type="similarity">
    <text evidence="2 15">Belongs to the eukaryotic GSH synthase family.</text>
</comment>
<comment type="catalytic activity">
    <reaction evidence="13">
        <text>gamma-L-glutamyl-(2S)-2-aminobutanoate + glycine + ATP = ophthalmate + ADP + phosphate + H(+)</text>
        <dbReference type="Rhea" id="RHEA:72075"/>
        <dbReference type="ChEBI" id="CHEBI:15378"/>
        <dbReference type="ChEBI" id="CHEBI:30616"/>
        <dbReference type="ChEBI" id="CHEBI:43474"/>
        <dbReference type="ChEBI" id="CHEBI:57305"/>
        <dbReference type="ChEBI" id="CHEBI:189406"/>
        <dbReference type="ChEBI" id="CHEBI:189750"/>
        <dbReference type="ChEBI" id="CHEBI:456216"/>
    </reaction>
    <physiologicalReaction direction="left-to-right" evidence="13">
        <dbReference type="Rhea" id="RHEA:72076"/>
    </physiologicalReaction>
</comment>
<dbReference type="PIRSF" id="PIRSF001558">
    <property type="entry name" value="GSHase"/>
    <property type="match status" value="1"/>
</dbReference>
<dbReference type="Pfam" id="PF03917">
    <property type="entry name" value="GSH_synth_ATP"/>
    <property type="match status" value="1"/>
</dbReference>
<evidence type="ECO:0000256" key="13">
    <source>
        <dbReference type="ARBA" id="ARBA00052123"/>
    </source>
</evidence>
<dbReference type="GO" id="GO:0043295">
    <property type="term" value="F:glutathione binding"/>
    <property type="evidence" value="ECO:0007669"/>
    <property type="project" value="UniProtKB-UniRule"/>
</dbReference>
<dbReference type="InterPro" id="IPR014709">
    <property type="entry name" value="Glutathione_synthase_C_euk"/>
</dbReference>
<feature type="binding site" evidence="17">
    <location>
        <position position="149"/>
    </location>
    <ligand>
        <name>Mg(2+)</name>
        <dbReference type="ChEBI" id="CHEBI:18420"/>
    </ligand>
</feature>
<keyword evidence="10 15" id="KW-0067">ATP-binding</keyword>
<evidence type="ECO:0000256" key="10">
    <source>
        <dbReference type="ARBA" id="ARBA00022840"/>
    </source>
</evidence>
<dbReference type="PANTHER" id="PTHR11130:SF0">
    <property type="entry name" value="GLUTATHIONE SYNTHETASE"/>
    <property type="match status" value="1"/>
</dbReference>
<feature type="binding site" evidence="16">
    <location>
        <position position="463"/>
    </location>
    <ligand>
        <name>ATP</name>
        <dbReference type="ChEBI" id="CHEBI:30616"/>
    </ligand>
</feature>
<dbReference type="PANTHER" id="PTHR11130">
    <property type="entry name" value="GLUTATHIONE SYNTHETASE"/>
    <property type="match status" value="1"/>
</dbReference>
<dbReference type="FunFam" id="3.40.50.1760:FF:000001">
    <property type="entry name" value="Glutathione synthetase"/>
    <property type="match status" value="1"/>
</dbReference>
<dbReference type="Gene3D" id="3.30.1490.80">
    <property type="match status" value="1"/>
</dbReference>